<protein>
    <submittedName>
        <fullName evidence="3">Uncharacterized protein</fullName>
    </submittedName>
</protein>
<evidence type="ECO:0000259" key="2">
    <source>
        <dbReference type="Pfam" id="PF22772"/>
    </source>
</evidence>
<organism evidence="3 4">
    <name type="scientific">Roseobacter cerasinus</name>
    <dbReference type="NCBI Taxonomy" id="2602289"/>
    <lineage>
        <taxon>Bacteria</taxon>
        <taxon>Pseudomonadati</taxon>
        <taxon>Pseudomonadota</taxon>
        <taxon>Alphaproteobacteria</taxon>
        <taxon>Rhodobacterales</taxon>
        <taxon>Roseobacteraceae</taxon>
        <taxon>Roseobacter</taxon>
    </lineage>
</organism>
<evidence type="ECO:0000313" key="3">
    <source>
        <dbReference type="EMBL" id="GFE52494.1"/>
    </source>
</evidence>
<dbReference type="Pfam" id="PF22772">
    <property type="entry name" value="WsaF_C"/>
    <property type="match status" value="1"/>
</dbReference>
<gene>
    <name evidence="3" type="ORF">So717_42470</name>
</gene>
<dbReference type="OrthoDB" id="9802649at2"/>
<keyword evidence="4" id="KW-1185">Reference proteome</keyword>
<dbReference type="Gene3D" id="3.40.50.2000">
    <property type="entry name" value="Glycogen Phosphorylase B"/>
    <property type="match status" value="1"/>
</dbReference>
<evidence type="ECO:0000313" key="4">
    <source>
        <dbReference type="Proteomes" id="UP000436522"/>
    </source>
</evidence>
<name>A0A640VY28_9RHOB</name>
<dbReference type="RefSeq" id="WP_159981221.1">
    <property type="nucleotide sequence ID" value="NZ_BLIV01000013.1"/>
</dbReference>
<comment type="caution">
    <text evidence="3">The sequence shown here is derived from an EMBL/GenBank/DDBJ whole genome shotgun (WGS) entry which is preliminary data.</text>
</comment>
<dbReference type="InterPro" id="IPR048510">
    <property type="entry name" value="WsaF_N"/>
</dbReference>
<dbReference type="Gene3D" id="3.40.50.11090">
    <property type="match status" value="1"/>
</dbReference>
<dbReference type="InterPro" id="IPR055050">
    <property type="entry name" value="WsaF_C"/>
</dbReference>
<dbReference type="EMBL" id="BLIV01000013">
    <property type="protein sequence ID" value="GFE52494.1"/>
    <property type="molecule type" value="Genomic_DNA"/>
</dbReference>
<accession>A0A640VY28</accession>
<proteinExistence type="predicted"/>
<dbReference type="Pfam" id="PF21374">
    <property type="entry name" value="WsaF_N"/>
    <property type="match status" value="1"/>
</dbReference>
<sequence>MSRLRDMARRAAPPGLRSAVRRAKKSFMGPSLFEVELGDYRFAADPSEVPRLTLVLPGILRRNAFGGVNTGLDLFCRLAQALRQTGPLDLRLILTNPEDVEADNAFTRAAKPTGLDISDVDIRPRCFKGSEVAVRKNEVFMAFNWTCAGNLRGLLRAQAEHFDVAPRPMLYPIQEYEPNFYTFSSDHLLAREVYDSDWPIFALVNSSQLARWLEVQGHSFARTDVFEPQLSAALRPFLKDASSTTRKKQILVYGRPAEDRNCFPILRKALQIWAEAHPEQAGWSVLSAGTPHRPVPLAGGRQLQSVGKLSLEDYARMLCETAVGISLMASPHPSYPPFEMAHFGLRTLTNRFAHKDLGTAHDNIVSLADSRPDALAQALAEACRAFEADPSGGVKARSHMPDYLGETAYPFLDDLAQALQPFLQ</sequence>
<dbReference type="GO" id="GO:0030247">
    <property type="term" value="F:polysaccharide binding"/>
    <property type="evidence" value="ECO:0007669"/>
    <property type="project" value="InterPro"/>
</dbReference>
<dbReference type="AlphaFoldDB" id="A0A640VY28"/>
<feature type="domain" description="WsaF C-terminal" evidence="2">
    <location>
        <begin position="248"/>
        <end position="379"/>
    </location>
</feature>
<reference evidence="3 4" key="1">
    <citation type="submission" date="2019-12" db="EMBL/GenBank/DDBJ databases">
        <title>Roseobacter cerasinus sp. nov., isolated from seawater around aquaculture.</title>
        <authorList>
            <person name="Muramatsu S."/>
            <person name="Takabe Y."/>
            <person name="Mori K."/>
            <person name="Takaichi S."/>
            <person name="Hanada S."/>
        </authorList>
    </citation>
    <scope>NUCLEOTIDE SEQUENCE [LARGE SCALE GENOMIC DNA]</scope>
    <source>
        <strain evidence="3 4">AI77</strain>
    </source>
</reference>
<dbReference type="Proteomes" id="UP000436522">
    <property type="component" value="Unassembled WGS sequence"/>
</dbReference>
<evidence type="ECO:0000259" key="1">
    <source>
        <dbReference type="Pfam" id="PF21374"/>
    </source>
</evidence>
<feature type="domain" description="WsaF N-terminal" evidence="1">
    <location>
        <begin position="51"/>
        <end position="206"/>
    </location>
</feature>